<dbReference type="AlphaFoldDB" id="A0A2T7PM71"/>
<comment type="caution">
    <text evidence="2">The sequence shown here is derived from an EMBL/GenBank/DDBJ whole genome shotgun (WGS) entry which is preliminary data.</text>
</comment>
<name>A0A2T7PM71_POMCA</name>
<dbReference type="OrthoDB" id="166212at2759"/>
<sequence>MIPVLNISNEAKAILTSRPDMRTPEQLHVALLSLSQTVPAFSEYPKAMQVSWSRPGALVTAKEEAEEGKVSHRTIAILKKGMSFGESCLFSGCRRIATVTSKDNMEVLVIARDDYIDIFHQDTSDGQEPEHISFLRSIRLFQDWPVSSLTLGDPSVCVYTYARRGTLLCKDSEEGEWIYVIKCGSCQVLKELTSVTPNRPCGHKTETSRRRSGGLQVRSACNKHIQELESALLKRGPSSLAAGVRHWNIGKRSREDTEVEDCITRKKPSEEDRCFVQILTLRPKDVYIRPLPSDDALKRSSRQRLTGNHTEPWPFLMSLPTRNMYQILYGGSPLTLSIYEQLSSAACNR</sequence>
<dbReference type="PROSITE" id="PS50042">
    <property type="entry name" value="CNMP_BINDING_3"/>
    <property type="match status" value="1"/>
</dbReference>
<feature type="domain" description="Cyclic nucleotide-binding" evidence="1">
    <location>
        <begin position="56"/>
        <end position="119"/>
    </location>
</feature>
<dbReference type="PANTHER" id="PTHR23011">
    <property type="entry name" value="CYCLIC NUCLEOTIDE-BINDING DOMAIN CONTAINING PROTEIN"/>
    <property type="match status" value="1"/>
</dbReference>
<dbReference type="STRING" id="400727.A0A2T7PM71"/>
<accession>A0A2T7PM71</accession>
<gene>
    <name evidence="2" type="ORF">C0Q70_05801</name>
</gene>
<dbReference type="Gene3D" id="2.60.120.10">
    <property type="entry name" value="Jelly Rolls"/>
    <property type="match status" value="2"/>
</dbReference>
<dbReference type="CDD" id="cd00038">
    <property type="entry name" value="CAP_ED"/>
    <property type="match status" value="1"/>
</dbReference>
<dbReference type="EMBL" id="PZQS01000003">
    <property type="protein sequence ID" value="PVD34526.1"/>
    <property type="molecule type" value="Genomic_DNA"/>
</dbReference>
<proteinExistence type="predicted"/>
<dbReference type="InterPro" id="IPR018490">
    <property type="entry name" value="cNMP-bd_dom_sf"/>
</dbReference>
<evidence type="ECO:0000313" key="3">
    <source>
        <dbReference type="Proteomes" id="UP000245119"/>
    </source>
</evidence>
<keyword evidence="3" id="KW-1185">Reference proteome</keyword>
<dbReference type="InterPro" id="IPR000595">
    <property type="entry name" value="cNMP-bd_dom"/>
</dbReference>
<evidence type="ECO:0000313" key="2">
    <source>
        <dbReference type="EMBL" id="PVD34526.1"/>
    </source>
</evidence>
<reference evidence="2 3" key="1">
    <citation type="submission" date="2018-04" db="EMBL/GenBank/DDBJ databases">
        <title>The genome of golden apple snail Pomacea canaliculata provides insight into stress tolerance and invasive adaptation.</title>
        <authorList>
            <person name="Liu C."/>
            <person name="Liu B."/>
            <person name="Ren Y."/>
            <person name="Zhang Y."/>
            <person name="Wang H."/>
            <person name="Li S."/>
            <person name="Jiang F."/>
            <person name="Yin L."/>
            <person name="Zhang G."/>
            <person name="Qian W."/>
            <person name="Fan W."/>
        </authorList>
    </citation>
    <scope>NUCLEOTIDE SEQUENCE [LARGE SCALE GENOMIC DNA]</scope>
    <source>
        <strain evidence="2">SZHN2017</strain>
        <tissue evidence="2">Muscle</tissue>
    </source>
</reference>
<dbReference type="PANTHER" id="PTHR23011:SF28">
    <property type="entry name" value="CYCLIC NUCLEOTIDE-BINDING DOMAIN CONTAINING PROTEIN"/>
    <property type="match status" value="1"/>
</dbReference>
<dbReference type="InterPro" id="IPR014710">
    <property type="entry name" value="RmlC-like_jellyroll"/>
</dbReference>
<dbReference type="SUPFAM" id="SSF51206">
    <property type="entry name" value="cAMP-binding domain-like"/>
    <property type="match status" value="2"/>
</dbReference>
<organism evidence="2 3">
    <name type="scientific">Pomacea canaliculata</name>
    <name type="common">Golden apple snail</name>
    <dbReference type="NCBI Taxonomy" id="400727"/>
    <lineage>
        <taxon>Eukaryota</taxon>
        <taxon>Metazoa</taxon>
        <taxon>Spiralia</taxon>
        <taxon>Lophotrochozoa</taxon>
        <taxon>Mollusca</taxon>
        <taxon>Gastropoda</taxon>
        <taxon>Caenogastropoda</taxon>
        <taxon>Architaenioglossa</taxon>
        <taxon>Ampullarioidea</taxon>
        <taxon>Ampullariidae</taxon>
        <taxon>Pomacea</taxon>
    </lineage>
</organism>
<evidence type="ECO:0000259" key="1">
    <source>
        <dbReference type="PROSITE" id="PS50042"/>
    </source>
</evidence>
<protein>
    <recommendedName>
        <fullName evidence="1">Cyclic nucleotide-binding domain-containing protein</fullName>
    </recommendedName>
</protein>
<dbReference type="Proteomes" id="UP000245119">
    <property type="component" value="Linkage Group LG3"/>
</dbReference>